<dbReference type="EMBL" id="JABXBU010002228">
    <property type="protein sequence ID" value="KAF8771345.1"/>
    <property type="molecule type" value="Genomic_DNA"/>
</dbReference>
<feature type="region of interest" description="Disordered" evidence="1">
    <location>
        <begin position="1"/>
        <end position="33"/>
    </location>
</feature>
<dbReference type="AlphaFoldDB" id="A0A8T0EHE9"/>
<evidence type="ECO:0000256" key="1">
    <source>
        <dbReference type="SAM" id="MobiDB-lite"/>
    </source>
</evidence>
<reference evidence="2" key="1">
    <citation type="journal article" date="2020" name="bioRxiv">
        <title>Chromosome-level reference genome of the European wasp spider Argiope bruennichi: a resource for studies on range expansion and evolutionary adaptation.</title>
        <authorList>
            <person name="Sheffer M.M."/>
            <person name="Hoppe A."/>
            <person name="Krehenwinkel H."/>
            <person name="Uhl G."/>
            <person name="Kuss A.W."/>
            <person name="Jensen L."/>
            <person name="Jensen C."/>
            <person name="Gillespie R.G."/>
            <person name="Hoff K.J."/>
            <person name="Prost S."/>
        </authorList>
    </citation>
    <scope>NUCLEOTIDE SEQUENCE</scope>
</reference>
<name>A0A8T0EHE9_ARGBR</name>
<accession>A0A8T0EHE9</accession>
<gene>
    <name evidence="2" type="ORF">HNY73_018781</name>
</gene>
<reference evidence="2" key="2">
    <citation type="submission" date="2020-06" db="EMBL/GenBank/DDBJ databases">
        <authorList>
            <person name="Sheffer M."/>
        </authorList>
    </citation>
    <scope>NUCLEOTIDE SEQUENCE</scope>
</reference>
<feature type="compositionally biased region" description="Polar residues" evidence="1">
    <location>
        <begin position="1"/>
        <end position="12"/>
    </location>
</feature>
<organism evidence="2 3">
    <name type="scientific">Argiope bruennichi</name>
    <name type="common">Wasp spider</name>
    <name type="synonym">Aranea bruennichi</name>
    <dbReference type="NCBI Taxonomy" id="94029"/>
    <lineage>
        <taxon>Eukaryota</taxon>
        <taxon>Metazoa</taxon>
        <taxon>Ecdysozoa</taxon>
        <taxon>Arthropoda</taxon>
        <taxon>Chelicerata</taxon>
        <taxon>Arachnida</taxon>
        <taxon>Araneae</taxon>
        <taxon>Araneomorphae</taxon>
        <taxon>Entelegynae</taxon>
        <taxon>Araneoidea</taxon>
        <taxon>Araneidae</taxon>
        <taxon>Argiope</taxon>
    </lineage>
</organism>
<sequence>MLRNDAPSSVPTRNLEENPNTDEDVSGRSNMPSQSINNLVLLRPVLPFKLSSSSLVPDKCFVIQRSGPPPAAAAQSQFRTSDAPESTARDGGRRPSERPPQWAFPRSLPARAEQGDRGDDAAHCLRRSSRPHSLAWAVDGRRRAQDAARAVLQQRVLSAKAAVAKSTRP</sequence>
<feature type="compositionally biased region" description="Basic and acidic residues" evidence="1">
    <location>
        <begin position="87"/>
        <end position="97"/>
    </location>
</feature>
<feature type="compositionally biased region" description="Polar residues" evidence="1">
    <location>
        <begin position="75"/>
        <end position="84"/>
    </location>
</feature>
<feature type="compositionally biased region" description="Basic and acidic residues" evidence="1">
    <location>
        <begin position="113"/>
        <end position="123"/>
    </location>
</feature>
<evidence type="ECO:0000313" key="2">
    <source>
        <dbReference type="EMBL" id="KAF8771345.1"/>
    </source>
</evidence>
<dbReference type="Proteomes" id="UP000807504">
    <property type="component" value="Unassembled WGS sequence"/>
</dbReference>
<keyword evidence="3" id="KW-1185">Reference proteome</keyword>
<feature type="region of interest" description="Disordered" evidence="1">
    <location>
        <begin position="62"/>
        <end position="139"/>
    </location>
</feature>
<comment type="caution">
    <text evidence="2">The sequence shown here is derived from an EMBL/GenBank/DDBJ whole genome shotgun (WGS) entry which is preliminary data.</text>
</comment>
<protein>
    <submittedName>
        <fullName evidence="2">Uncharacterized protein</fullName>
    </submittedName>
</protein>
<evidence type="ECO:0000313" key="3">
    <source>
        <dbReference type="Proteomes" id="UP000807504"/>
    </source>
</evidence>
<proteinExistence type="predicted"/>